<dbReference type="Proteomes" id="UP000245622">
    <property type="component" value="Chromosome 1"/>
</dbReference>
<dbReference type="AlphaFoldDB" id="A0A1V1I140"/>
<keyword evidence="1" id="KW-0472">Membrane</keyword>
<feature type="transmembrane region" description="Helical" evidence="1">
    <location>
        <begin position="42"/>
        <end position="64"/>
    </location>
</feature>
<proteinExistence type="predicted"/>
<dbReference type="Gene3D" id="1.10.1760.20">
    <property type="match status" value="1"/>
</dbReference>
<dbReference type="EMBL" id="LN555523">
    <property type="protein sequence ID" value="CED93962.1"/>
    <property type="molecule type" value="Genomic_DNA"/>
</dbReference>
<gene>
    <name evidence="2" type="ORF">CRIB_1353</name>
</gene>
<feature type="transmembrane region" description="Helical" evidence="1">
    <location>
        <begin position="133"/>
        <end position="155"/>
    </location>
</feature>
<evidence type="ECO:0000313" key="3">
    <source>
        <dbReference type="Proteomes" id="UP000245622"/>
    </source>
</evidence>
<protein>
    <submittedName>
        <fullName evidence="2">Membrane protein</fullName>
    </submittedName>
</protein>
<name>A0A1V1I140_9FIRM</name>
<feature type="transmembrane region" description="Helical" evidence="1">
    <location>
        <begin position="70"/>
        <end position="90"/>
    </location>
</feature>
<sequence length="187" mass="19822">MNKTVNVKNITLISMGIALNVVGAFIALNLRLPIYLDSIGTILIACMLGPKYAVITGVGGSLVSGMTFDIYSLYFAPVQITTGYLAGLMYKKGMLKGVKTLLGTFIFTLPTSIISATIAAFLFGGVTSSGSSYIVQILSHFNVPVVVGVFVTQVFTDYADKFLAVVLVGIVVNSMPKALKTSMTTNK</sequence>
<keyword evidence="1" id="KW-0812">Transmembrane</keyword>
<dbReference type="GeneID" id="82205390"/>
<evidence type="ECO:0000256" key="1">
    <source>
        <dbReference type="SAM" id="Phobius"/>
    </source>
</evidence>
<reference evidence="2 3" key="1">
    <citation type="submission" date="2014-04" db="EMBL/GenBank/DDBJ databases">
        <authorList>
            <person name="Hornung B.V."/>
        </authorList>
    </citation>
    <scope>NUCLEOTIDE SEQUENCE [LARGE SCALE GENOMIC DNA]</scope>
    <source>
        <strain evidence="2 3">CRIB</strain>
    </source>
</reference>
<dbReference type="RefSeq" id="WP_180701523.1">
    <property type="nucleotide sequence ID" value="NZ_LN555523.1"/>
</dbReference>
<feature type="transmembrane region" description="Helical" evidence="1">
    <location>
        <begin position="162"/>
        <end position="179"/>
    </location>
</feature>
<organism evidence="2 3">
    <name type="scientific">Romboutsia ilealis</name>
    <dbReference type="NCBI Taxonomy" id="1115758"/>
    <lineage>
        <taxon>Bacteria</taxon>
        <taxon>Bacillati</taxon>
        <taxon>Bacillota</taxon>
        <taxon>Clostridia</taxon>
        <taxon>Peptostreptococcales</taxon>
        <taxon>Peptostreptococcaceae</taxon>
        <taxon>Romboutsia</taxon>
    </lineage>
</organism>
<dbReference type="KEGG" id="ril:CRIB_1353"/>
<evidence type="ECO:0000313" key="2">
    <source>
        <dbReference type="EMBL" id="CED93962.1"/>
    </source>
</evidence>
<keyword evidence="1" id="KW-1133">Transmembrane helix</keyword>
<feature type="transmembrane region" description="Helical" evidence="1">
    <location>
        <begin position="102"/>
        <end position="127"/>
    </location>
</feature>
<dbReference type="GO" id="GO:0022857">
    <property type="term" value="F:transmembrane transporter activity"/>
    <property type="evidence" value="ECO:0007669"/>
    <property type="project" value="InterPro"/>
</dbReference>
<feature type="transmembrane region" description="Helical" evidence="1">
    <location>
        <begin position="12"/>
        <end position="30"/>
    </location>
</feature>
<accession>A0A1V1I140</accession>
<keyword evidence="3" id="KW-1185">Reference proteome</keyword>
<dbReference type="InterPro" id="IPR024529">
    <property type="entry name" value="ECF_trnsprt_substrate-spec"/>
</dbReference>
<dbReference type="Pfam" id="PF12822">
    <property type="entry name" value="ECF_trnsprt"/>
    <property type="match status" value="1"/>
</dbReference>